<keyword evidence="3" id="KW-0547">Nucleotide-binding</keyword>
<proteinExistence type="inferred from homology"/>
<dbReference type="InterPro" id="IPR050763">
    <property type="entry name" value="ABC_transporter_ATP-binding"/>
</dbReference>
<evidence type="ECO:0000259" key="5">
    <source>
        <dbReference type="Pfam" id="PF00005"/>
    </source>
</evidence>
<protein>
    <recommendedName>
        <fullName evidence="5">ABC transporter domain-containing protein</fullName>
    </recommendedName>
</protein>
<dbReference type="PANTHER" id="PTHR42711">
    <property type="entry name" value="ABC TRANSPORTER ATP-BINDING PROTEIN"/>
    <property type="match status" value="1"/>
</dbReference>
<reference evidence="6" key="1">
    <citation type="submission" date="2018-05" db="EMBL/GenBank/DDBJ databases">
        <authorList>
            <person name="Lanie J.A."/>
            <person name="Ng W.-L."/>
            <person name="Kazmierczak K.M."/>
            <person name="Andrzejewski T.M."/>
            <person name="Davidsen T.M."/>
            <person name="Wayne K.J."/>
            <person name="Tettelin H."/>
            <person name="Glass J.I."/>
            <person name="Rusch D."/>
            <person name="Podicherti R."/>
            <person name="Tsui H.-C.T."/>
            <person name="Winkler M.E."/>
        </authorList>
    </citation>
    <scope>NUCLEOTIDE SEQUENCE</scope>
</reference>
<dbReference type="AlphaFoldDB" id="A0A381T1G7"/>
<dbReference type="GO" id="GO:0016887">
    <property type="term" value="F:ATP hydrolysis activity"/>
    <property type="evidence" value="ECO:0007669"/>
    <property type="project" value="InterPro"/>
</dbReference>
<dbReference type="Pfam" id="PF00005">
    <property type="entry name" value="ABC_tran"/>
    <property type="match status" value="1"/>
</dbReference>
<evidence type="ECO:0000256" key="4">
    <source>
        <dbReference type="ARBA" id="ARBA00022840"/>
    </source>
</evidence>
<gene>
    <name evidence="6" type="ORF">METZ01_LOCUS62388</name>
</gene>
<name>A0A381T1G7_9ZZZZ</name>
<accession>A0A381T1G7</accession>
<comment type="similarity">
    <text evidence="1">Belongs to the ABC transporter superfamily.</text>
</comment>
<dbReference type="InterPro" id="IPR003439">
    <property type="entry name" value="ABC_transporter-like_ATP-bd"/>
</dbReference>
<keyword evidence="4" id="KW-0067">ATP-binding</keyword>
<dbReference type="PROSITE" id="PS00211">
    <property type="entry name" value="ABC_TRANSPORTER_1"/>
    <property type="match status" value="1"/>
</dbReference>
<evidence type="ECO:0000256" key="3">
    <source>
        <dbReference type="ARBA" id="ARBA00022741"/>
    </source>
</evidence>
<keyword evidence="2" id="KW-0813">Transport</keyword>
<dbReference type="GO" id="GO:0005524">
    <property type="term" value="F:ATP binding"/>
    <property type="evidence" value="ECO:0007669"/>
    <property type="project" value="UniProtKB-KW"/>
</dbReference>
<evidence type="ECO:0000313" key="6">
    <source>
        <dbReference type="EMBL" id="SVA09534.1"/>
    </source>
</evidence>
<dbReference type="InterPro" id="IPR017871">
    <property type="entry name" value="ABC_transporter-like_CS"/>
</dbReference>
<organism evidence="6">
    <name type="scientific">marine metagenome</name>
    <dbReference type="NCBI Taxonomy" id="408172"/>
    <lineage>
        <taxon>unclassified sequences</taxon>
        <taxon>metagenomes</taxon>
        <taxon>ecological metagenomes</taxon>
    </lineage>
</organism>
<dbReference type="InterPro" id="IPR027417">
    <property type="entry name" value="P-loop_NTPase"/>
</dbReference>
<feature type="non-terminal residue" evidence="6">
    <location>
        <position position="187"/>
    </location>
</feature>
<evidence type="ECO:0000256" key="2">
    <source>
        <dbReference type="ARBA" id="ARBA00022448"/>
    </source>
</evidence>
<sequence>MACVLEFEFSRRHCLDAYTSGLENPLMDRQPVVTCNQLCKNYGSTPVVRDLDLAILPGTCYGLLGPNGAGKTTTLRMLLGLSPPTSGTLKVFDRDITAHPREIRARTGVVPQADNLDPDFTVAENLRVYAQYFRLGGPEIEQRIDRLLKMVELENQRHMRIPKLSGGMKRRLTIARALINEPELLVL</sequence>
<evidence type="ECO:0000256" key="1">
    <source>
        <dbReference type="ARBA" id="ARBA00005417"/>
    </source>
</evidence>
<dbReference type="PANTHER" id="PTHR42711:SF5">
    <property type="entry name" value="ABC TRANSPORTER ATP-BINDING PROTEIN NATA"/>
    <property type="match status" value="1"/>
</dbReference>
<dbReference type="SUPFAM" id="SSF52540">
    <property type="entry name" value="P-loop containing nucleoside triphosphate hydrolases"/>
    <property type="match status" value="1"/>
</dbReference>
<dbReference type="Gene3D" id="3.40.50.300">
    <property type="entry name" value="P-loop containing nucleotide triphosphate hydrolases"/>
    <property type="match status" value="1"/>
</dbReference>
<feature type="domain" description="ABC transporter" evidence="5">
    <location>
        <begin position="49"/>
        <end position="187"/>
    </location>
</feature>
<dbReference type="EMBL" id="UINC01003823">
    <property type="protein sequence ID" value="SVA09534.1"/>
    <property type="molecule type" value="Genomic_DNA"/>
</dbReference>